<dbReference type="GO" id="GO:0005886">
    <property type="term" value="C:plasma membrane"/>
    <property type="evidence" value="ECO:0007669"/>
    <property type="project" value="UniProtKB-SubCell"/>
</dbReference>
<dbReference type="NCBIfam" id="NF002816">
    <property type="entry name" value="PRK02971.1-2"/>
    <property type="match status" value="1"/>
</dbReference>
<organism evidence="7 8">
    <name type="scientific">Paraferrimonas sedimenticola</name>
    <dbReference type="NCBI Taxonomy" id="375674"/>
    <lineage>
        <taxon>Bacteria</taxon>
        <taxon>Pseudomonadati</taxon>
        <taxon>Pseudomonadota</taxon>
        <taxon>Gammaproteobacteria</taxon>
        <taxon>Alteromonadales</taxon>
        <taxon>Ferrimonadaceae</taxon>
        <taxon>Paraferrimonas</taxon>
    </lineage>
</organism>
<evidence type="ECO:0000256" key="4">
    <source>
        <dbReference type="ARBA" id="ARBA00022989"/>
    </source>
</evidence>
<protein>
    <submittedName>
        <fullName evidence="7">4-amino-4-deoxy-L-arabinose-phosphoundecaprenol flippase subunit ArnF</fullName>
    </submittedName>
</protein>
<dbReference type="RefSeq" id="WP_095504740.1">
    <property type="nucleotide sequence ID" value="NZ_BSNC01000006.1"/>
</dbReference>
<comment type="subcellular location">
    <subcellularLocation>
        <location evidence="1">Cell membrane</location>
        <topology evidence="1">Multi-pass membrane protein</topology>
    </subcellularLocation>
</comment>
<keyword evidence="8" id="KW-1185">Reference proteome</keyword>
<dbReference type="Gene3D" id="1.10.3730.20">
    <property type="match status" value="1"/>
</dbReference>
<dbReference type="InterPro" id="IPR037185">
    <property type="entry name" value="EmrE-like"/>
</dbReference>
<dbReference type="PANTHER" id="PTHR30561">
    <property type="entry name" value="SMR FAMILY PROTON-DEPENDENT DRUG EFFLUX TRANSPORTER SUGE"/>
    <property type="match status" value="1"/>
</dbReference>
<evidence type="ECO:0000256" key="2">
    <source>
        <dbReference type="ARBA" id="ARBA00022475"/>
    </source>
</evidence>
<feature type="transmembrane region" description="Helical" evidence="6">
    <location>
        <begin position="107"/>
        <end position="125"/>
    </location>
</feature>
<dbReference type="SUPFAM" id="SSF103481">
    <property type="entry name" value="Multidrug resistance efflux transporter EmrE"/>
    <property type="match status" value="1"/>
</dbReference>
<dbReference type="PANTHER" id="PTHR30561:SF9">
    <property type="entry name" value="4-AMINO-4-DEOXY-L-ARABINOSE-PHOSPHOUNDECAPRENOL FLIPPASE SUBUNIT ARNF-RELATED"/>
    <property type="match status" value="1"/>
</dbReference>
<keyword evidence="3 6" id="KW-0812">Transmembrane</keyword>
<gene>
    <name evidence="7" type="primary">arnF</name>
    <name evidence="7" type="ORF">GCM10007895_27220</name>
</gene>
<dbReference type="EMBL" id="BSNC01000006">
    <property type="protein sequence ID" value="GLP97415.1"/>
    <property type="molecule type" value="Genomic_DNA"/>
</dbReference>
<evidence type="ECO:0000313" key="8">
    <source>
        <dbReference type="Proteomes" id="UP001161422"/>
    </source>
</evidence>
<comment type="caution">
    <text evidence="7">The sequence shown here is derived from an EMBL/GenBank/DDBJ whole genome shotgun (WGS) entry which is preliminary data.</text>
</comment>
<evidence type="ECO:0000256" key="3">
    <source>
        <dbReference type="ARBA" id="ARBA00022692"/>
    </source>
</evidence>
<evidence type="ECO:0000256" key="5">
    <source>
        <dbReference type="ARBA" id="ARBA00023136"/>
    </source>
</evidence>
<accession>A0AA37RXD1</accession>
<feature type="transmembrane region" description="Helical" evidence="6">
    <location>
        <begin position="48"/>
        <end position="68"/>
    </location>
</feature>
<name>A0AA37RXD1_9GAMM</name>
<dbReference type="AlphaFoldDB" id="A0AA37RXD1"/>
<proteinExistence type="predicted"/>
<keyword evidence="2" id="KW-1003">Cell membrane</keyword>
<reference evidence="7" key="1">
    <citation type="journal article" date="2014" name="Int. J. Syst. Evol. Microbiol.">
        <title>Complete genome sequence of Corynebacterium casei LMG S-19264T (=DSM 44701T), isolated from a smear-ripened cheese.</title>
        <authorList>
            <consortium name="US DOE Joint Genome Institute (JGI-PGF)"/>
            <person name="Walter F."/>
            <person name="Albersmeier A."/>
            <person name="Kalinowski J."/>
            <person name="Ruckert C."/>
        </authorList>
    </citation>
    <scope>NUCLEOTIDE SEQUENCE</scope>
    <source>
        <strain evidence="7">NBRC 101628</strain>
    </source>
</reference>
<feature type="transmembrane region" description="Helical" evidence="6">
    <location>
        <begin position="80"/>
        <end position="101"/>
    </location>
</feature>
<feature type="transmembrane region" description="Helical" evidence="6">
    <location>
        <begin position="7"/>
        <end position="28"/>
    </location>
</feature>
<keyword evidence="4 6" id="KW-1133">Transmembrane helix</keyword>
<evidence type="ECO:0000256" key="6">
    <source>
        <dbReference type="SAM" id="Phobius"/>
    </source>
</evidence>
<reference evidence="7" key="2">
    <citation type="submission" date="2023-01" db="EMBL/GenBank/DDBJ databases">
        <title>Draft genome sequence of Paraferrimonas sedimenticola strain NBRC 101628.</title>
        <authorList>
            <person name="Sun Q."/>
            <person name="Mori K."/>
        </authorList>
    </citation>
    <scope>NUCLEOTIDE SEQUENCE</scope>
    <source>
        <strain evidence="7">NBRC 101628</strain>
    </source>
</reference>
<sequence>MSASRGYAFALASIALVSFAQLAMKWGMSLLPAQWDWLQQPALYTEQLGAAAWVLAGLLAYLGSMAAWMGVLANLPLSKAYPMLGISYALVYLIAVSSPWFEQTYSHGAAIGIGLILVGVGLCNAPDANRVAD</sequence>
<keyword evidence="5 6" id="KW-0472">Membrane</keyword>
<dbReference type="GO" id="GO:0022857">
    <property type="term" value="F:transmembrane transporter activity"/>
    <property type="evidence" value="ECO:0007669"/>
    <property type="project" value="InterPro"/>
</dbReference>
<evidence type="ECO:0000256" key="1">
    <source>
        <dbReference type="ARBA" id="ARBA00004651"/>
    </source>
</evidence>
<dbReference type="Proteomes" id="UP001161422">
    <property type="component" value="Unassembled WGS sequence"/>
</dbReference>
<evidence type="ECO:0000313" key="7">
    <source>
        <dbReference type="EMBL" id="GLP97415.1"/>
    </source>
</evidence>
<dbReference type="InterPro" id="IPR000390">
    <property type="entry name" value="Small_drug/metabolite_transptr"/>
</dbReference>